<proteinExistence type="predicted"/>
<evidence type="ECO:0000313" key="2">
    <source>
        <dbReference type="Proteomes" id="UP000243859"/>
    </source>
</evidence>
<name>A0A2T5BSC0_9RHOB</name>
<sequence>MQEGVPGPDGFGAAHISPDKHRRARALGYADGFDLIEDVAKNHDVVVEQINGRLMLVKREGQNRYVIAEYQPGGIWDRILGIKDQYYGVTTGFPDGYGQSVRGKTSLNRALNSGGTKLWEK</sequence>
<dbReference type="OrthoDB" id="7863006at2"/>
<keyword evidence="2" id="KW-1185">Reference proteome</keyword>
<dbReference type="AlphaFoldDB" id="A0A2T5BSC0"/>
<comment type="caution">
    <text evidence="1">The sequence shown here is derived from an EMBL/GenBank/DDBJ whole genome shotgun (WGS) entry which is preliminary data.</text>
</comment>
<protein>
    <submittedName>
        <fullName evidence="1">Uncharacterized protein</fullName>
    </submittedName>
</protein>
<gene>
    <name evidence="1" type="ORF">C8N32_1072</name>
</gene>
<reference evidence="1 2" key="1">
    <citation type="submission" date="2018-04" db="EMBL/GenBank/DDBJ databases">
        <title>Genomic Encyclopedia of Archaeal and Bacterial Type Strains, Phase II (KMG-II): from individual species to whole genera.</title>
        <authorList>
            <person name="Goeker M."/>
        </authorList>
    </citation>
    <scope>NUCLEOTIDE SEQUENCE [LARGE SCALE GENOMIC DNA]</scope>
    <source>
        <strain evidence="1 2">DSM 18064</strain>
    </source>
</reference>
<organism evidence="1 2">
    <name type="scientific">Rhodovulum imhoffii</name>
    <dbReference type="NCBI Taxonomy" id="365340"/>
    <lineage>
        <taxon>Bacteria</taxon>
        <taxon>Pseudomonadati</taxon>
        <taxon>Pseudomonadota</taxon>
        <taxon>Alphaproteobacteria</taxon>
        <taxon>Rhodobacterales</taxon>
        <taxon>Paracoccaceae</taxon>
        <taxon>Rhodovulum</taxon>
    </lineage>
</organism>
<dbReference type="RefSeq" id="WP_146159687.1">
    <property type="nucleotide sequence ID" value="NZ_QAAA01000007.1"/>
</dbReference>
<dbReference type="Proteomes" id="UP000243859">
    <property type="component" value="Unassembled WGS sequence"/>
</dbReference>
<accession>A0A2T5BSC0</accession>
<evidence type="ECO:0000313" key="1">
    <source>
        <dbReference type="EMBL" id="PTN02236.1"/>
    </source>
</evidence>
<dbReference type="EMBL" id="QAAA01000007">
    <property type="protein sequence ID" value="PTN02236.1"/>
    <property type="molecule type" value="Genomic_DNA"/>
</dbReference>